<accession>A0A8C5CVB4</accession>
<dbReference type="SMART" id="SM00220">
    <property type="entry name" value="S_TKc"/>
    <property type="match status" value="1"/>
</dbReference>
<evidence type="ECO:0000256" key="2">
    <source>
        <dbReference type="ARBA" id="ARBA00022527"/>
    </source>
</evidence>
<dbReference type="Proteomes" id="UP000694546">
    <property type="component" value="Chromosome 8"/>
</dbReference>
<dbReference type="AlphaFoldDB" id="A0A8C5CVB4"/>
<name>A0A8C5CVB4_GADMO</name>
<keyword evidence="3" id="KW-0808">Transferase</keyword>
<evidence type="ECO:0000259" key="9">
    <source>
        <dbReference type="PROSITE" id="PS50011"/>
    </source>
</evidence>
<dbReference type="PROSITE" id="PS50011">
    <property type="entry name" value="PROTEIN_KINASE_DOM"/>
    <property type="match status" value="1"/>
</dbReference>
<feature type="compositionally biased region" description="Basic residues" evidence="7">
    <location>
        <begin position="430"/>
        <end position="449"/>
    </location>
</feature>
<reference evidence="10" key="2">
    <citation type="submission" date="2025-09" db="UniProtKB">
        <authorList>
            <consortium name="Ensembl"/>
        </authorList>
    </citation>
    <scope>IDENTIFICATION</scope>
</reference>
<proteinExistence type="inferred from homology"/>
<dbReference type="InterPro" id="IPR000719">
    <property type="entry name" value="Prot_kinase_dom"/>
</dbReference>
<dbReference type="InterPro" id="IPR050108">
    <property type="entry name" value="CDK"/>
</dbReference>
<evidence type="ECO:0000256" key="6">
    <source>
        <dbReference type="ARBA" id="ARBA00022840"/>
    </source>
</evidence>
<dbReference type="PANTHER" id="PTHR24056:SF177">
    <property type="entry name" value="CYCLIN-DEPENDENT KINASE-LIKE 3"/>
    <property type="match status" value="1"/>
</dbReference>
<dbReference type="GO" id="GO:0005524">
    <property type="term" value="F:ATP binding"/>
    <property type="evidence" value="ECO:0007669"/>
    <property type="project" value="UniProtKB-KW"/>
</dbReference>
<evidence type="ECO:0000256" key="4">
    <source>
        <dbReference type="ARBA" id="ARBA00022741"/>
    </source>
</evidence>
<dbReference type="PANTHER" id="PTHR24056">
    <property type="entry name" value="CELL DIVISION PROTEIN KINASE"/>
    <property type="match status" value="1"/>
</dbReference>
<evidence type="ECO:0000256" key="3">
    <source>
        <dbReference type="ARBA" id="ARBA00022679"/>
    </source>
</evidence>
<dbReference type="PROSITE" id="PS00108">
    <property type="entry name" value="PROTEIN_KINASE_ST"/>
    <property type="match status" value="1"/>
</dbReference>
<evidence type="ECO:0000256" key="7">
    <source>
        <dbReference type="SAM" id="MobiDB-lite"/>
    </source>
</evidence>
<evidence type="ECO:0000256" key="1">
    <source>
        <dbReference type="ARBA" id="ARBA00006485"/>
    </source>
</evidence>
<feature type="signal peptide" evidence="8">
    <location>
        <begin position="1"/>
        <end position="18"/>
    </location>
</feature>
<dbReference type="GO" id="GO:0005634">
    <property type="term" value="C:nucleus"/>
    <property type="evidence" value="ECO:0007669"/>
    <property type="project" value="TreeGrafter"/>
</dbReference>
<feature type="chain" id="PRO_5034844854" description="Protein kinase domain-containing protein" evidence="8">
    <location>
        <begin position="19"/>
        <end position="516"/>
    </location>
</feature>
<feature type="compositionally biased region" description="Low complexity" evidence="7">
    <location>
        <begin position="500"/>
        <end position="516"/>
    </location>
</feature>
<keyword evidence="8" id="KW-0732">Signal</keyword>
<dbReference type="Gene3D" id="1.10.510.10">
    <property type="entry name" value="Transferase(Phosphotransferase) domain 1"/>
    <property type="match status" value="1"/>
</dbReference>
<comment type="similarity">
    <text evidence="1">Belongs to the protein kinase superfamily. CMGC Ser/Thr protein kinase family. CDC2/CDKX subfamily.</text>
</comment>
<sequence length="516" mass="55997">LAAASLASLAAAAPLGAATTSLAAASPAAAAAASLASLAEAASLVAAASPAAAAVEEAAVEASLAAAAVCRSLRSGKFFAMKRFFAPDETHLIFQRELAPLSVLKHDNVIRLLTAFLHGGIMHAIFELLEHSLLDELKIKGCGLESLTIKKYSFQILRAVDFIHSRNIMHLDIKPDNLLVSCSGVLKLADFGSSRASNHAAEPLTRDAGAMLFSAPEMLLMDPDYNKPVDVWAVGCTLVFMEQQYFNNVKYATDFGALPVVHPTTDLKEKYGISDPLLAQLVEMCLQMDPVDRWRCSALLRHPYYTQDHFHESFPKELEEMVDHDQSVHLMVEQESLPPITTWEKFQERNNSPPVERNVVVCVLPSTRGWGNDAAGAALSPGTKNLGVKSRQQKGRIRMDSRPATKTAEASRAQCRQLGLVEDCGWTGRRATHPRPSRRRGRRKARRRRAAEDGLPERPSSAPLRQKLVGAPREVVPDHTPRSSADSWRRVSQPGRKAETATGPPLAGAKAAAPAP</sequence>
<dbReference type="InterPro" id="IPR011009">
    <property type="entry name" value="Kinase-like_dom_sf"/>
</dbReference>
<keyword evidence="6" id="KW-0067">ATP-binding</keyword>
<feature type="region of interest" description="Disordered" evidence="7">
    <location>
        <begin position="381"/>
        <end position="413"/>
    </location>
</feature>
<keyword evidence="2" id="KW-0723">Serine/threonine-protein kinase</keyword>
<keyword evidence="11" id="KW-1185">Reference proteome</keyword>
<evidence type="ECO:0000256" key="5">
    <source>
        <dbReference type="ARBA" id="ARBA00022777"/>
    </source>
</evidence>
<feature type="domain" description="Protein kinase" evidence="9">
    <location>
        <begin position="55"/>
        <end position="305"/>
    </location>
</feature>
<dbReference type="SUPFAM" id="SSF56112">
    <property type="entry name" value="Protein kinase-like (PK-like)"/>
    <property type="match status" value="1"/>
</dbReference>
<evidence type="ECO:0000313" key="10">
    <source>
        <dbReference type="Ensembl" id="ENSGMOP00000063648.1"/>
    </source>
</evidence>
<feature type="region of interest" description="Disordered" evidence="7">
    <location>
        <begin position="427"/>
        <end position="516"/>
    </location>
</feature>
<dbReference type="GO" id="GO:0004674">
    <property type="term" value="F:protein serine/threonine kinase activity"/>
    <property type="evidence" value="ECO:0007669"/>
    <property type="project" value="UniProtKB-KW"/>
</dbReference>
<keyword evidence="5" id="KW-0418">Kinase</keyword>
<reference evidence="10" key="1">
    <citation type="submission" date="2025-08" db="UniProtKB">
        <authorList>
            <consortium name="Ensembl"/>
        </authorList>
    </citation>
    <scope>IDENTIFICATION</scope>
</reference>
<dbReference type="Ensembl" id="ENSGMOT00000030348.1">
    <property type="protein sequence ID" value="ENSGMOP00000063648.1"/>
    <property type="gene ID" value="ENSGMOG00000037079.1"/>
</dbReference>
<keyword evidence="4" id="KW-0547">Nucleotide-binding</keyword>
<dbReference type="InterPro" id="IPR008271">
    <property type="entry name" value="Ser/Thr_kinase_AS"/>
</dbReference>
<organism evidence="10 11">
    <name type="scientific">Gadus morhua</name>
    <name type="common">Atlantic cod</name>
    <dbReference type="NCBI Taxonomy" id="8049"/>
    <lineage>
        <taxon>Eukaryota</taxon>
        <taxon>Metazoa</taxon>
        <taxon>Chordata</taxon>
        <taxon>Craniata</taxon>
        <taxon>Vertebrata</taxon>
        <taxon>Euteleostomi</taxon>
        <taxon>Actinopterygii</taxon>
        <taxon>Neopterygii</taxon>
        <taxon>Teleostei</taxon>
        <taxon>Neoteleostei</taxon>
        <taxon>Acanthomorphata</taxon>
        <taxon>Zeiogadaria</taxon>
        <taxon>Gadariae</taxon>
        <taxon>Gadiformes</taxon>
        <taxon>Gadoidei</taxon>
        <taxon>Gadidae</taxon>
        <taxon>Gadus</taxon>
    </lineage>
</organism>
<protein>
    <recommendedName>
        <fullName evidence="9">Protein kinase domain-containing protein</fullName>
    </recommendedName>
</protein>
<evidence type="ECO:0000256" key="8">
    <source>
        <dbReference type="SAM" id="SignalP"/>
    </source>
</evidence>
<evidence type="ECO:0000313" key="11">
    <source>
        <dbReference type="Proteomes" id="UP000694546"/>
    </source>
</evidence>
<dbReference type="GeneTree" id="ENSGT00940000166615"/>
<dbReference type="Pfam" id="PF00069">
    <property type="entry name" value="Pkinase"/>
    <property type="match status" value="1"/>
</dbReference>